<feature type="compositionally biased region" description="Polar residues" evidence="1">
    <location>
        <begin position="30"/>
        <end position="46"/>
    </location>
</feature>
<dbReference type="EMBL" id="JABBGH010000002">
    <property type="protein sequence ID" value="NML65626.1"/>
    <property type="molecule type" value="Genomic_DNA"/>
</dbReference>
<feature type="compositionally biased region" description="Basic and acidic residues" evidence="1">
    <location>
        <begin position="154"/>
        <end position="164"/>
    </location>
</feature>
<gene>
    <name evidence="2" type="ORF">HHL22_10450</name>
</gene>
<protein>
    <submittedName>
        <fullName evidence="2">Uncharacterized protein</fullName>
    </submittedName>
</protein>
<dbReference type="RefSeq" id="WP_169531075.1">
    <property type="nucleotide sequence ID" value="NZ_JABBGH010000002.1"/>
</dbReference>
<organism evidence="2 3">
    <name type="scientific">Hymenobacter polaris</name>
    <dbReference type="NCBI Taxonomy" id="2682546"/>
    <lineage>
        <taxon>Bacteria</taxon>
        <taxon>Pseudomonadati</taxon>
        <taxon>Bacteroidota</taxon>
        <taxon>Cytophagia</taxon>
        <taxon>Cytophagales</taxon>
        <taxon>Hymenobacteraceae</taxon>
        <taxon>Hymenobacter</taxon>
    </lineage>
</organism>
<reference evidence="2 3" key="1">
    <citation type="submission" date="2020-04" db="EMBL/GenBank/DDBJ databases">
        <title>Hymenobacter polaris sp. nov., isolated from Arctic soil.</title>
        <authorList>
            <person name="Dahal R.H."/>
        </authorList>
    </citation>
    <scope>NUCLEOTIDE SEQUENCE [LARGE SCALE GENOMIC DNA]</scope>
    <source>
        <strain evidence="2 3">RP-2-7</strain>
    </source>
</reference>
<keyword evidence="3" id="KW-1185">Reference proteome</keyword>
<feature type="compositionally biased region" description="Basic and acidic residues" evidence="1">
    <location>
        <begin position="129"/>
        <end position="146"/>
    </location>
</feature>
<dbReference type="Proteomes" id="UP000559626">
    <property type="component" value="Unassembled WGS sequence"/>
</dbReference>
<proteinExistence type="predicted"/>
<feature type="region of interest" description="Disordered" evidence="1">
    <location>
        <begin position="120"/>
        <end position="228"/>
    </location>
</feature>
<sequence length="228" mass="24024">MQPTNHAPTGAPNPGSAPKKPQVDAPLASTEPTSGPEGSTYKSYSQKTDDGIQSILDSGKQAVESGKKWLEDSDLAGKAKELPQKAKDLGEKALDSFNGLTTTQKAVGVGVLAAGVAFLLTRGSRNKKATRDDSAYSRRSKKDDFFGHQPHTRKGNEPLARGERPWGTSRYGAGPGGKPRVQAGSGYGPGAPRGGQRRDQGPASGNRYDARRGGHQNPNNLDDLSSAF</sequence>
<evidence type="ECO:0000313" key="3">
    <source>
        <dbReference type="Proteomes" id="UP000559626"/>
    </source>
</evidence>
<dbReference type="AlphaFoldDB" id="A0A7Y0FMK5"/>
<feature type="region of interest" description="Disordered" evidence="1">
    <location>
        <begin position="1"/>
        <end position="62"/>
    </location>
</feature>
<feature type="compositionally biased region" description="Polar residues" evidence="1">
    <location>
        <begin position="216"/>
        <end position="228"/>
    </location>
</feature>
<evidence type="ECO:0000256" key="1">
    <source>
        <dbReference type="SAM" id="MobiDB-lite"/>
    </source>
</evidence>
<evidence type="ECO:0000313" key="2">
    <source>
        <dbReference type="EMBL" id="NML65626.1"/>
    </source>
</evidence>
<accession>A0A7Y0FMK5</accession>
<name>A0A7Y0FMK5_9BACT</name>
<comment type="caution">
    <text evidence="2">The sequence shown here is derived from an EMBL/GenBank/DDBJ whole genome shotgun (WGS) entry which is preliminary data.</text>
</comment>